<evidence type="ECO:0000313" key="2">
    <source>
        <dbReference type="EMBL" id="KAL0458069.1"/>
    </source>
</evidence>
<sequence length="231" mass="26030">MNEVLDAVEPCVTTAMNESLLLPYTPKEVAIALKQMHQYKSPGPDASKSIANRIKPFLNSPIPPSQSAFVPGRLIIDNVLIAYELNHFLAHKHWGKVGHVSLKLDVSKAYDTLDWFFLESVLSRIGFHHKVVSLIMLCVKSVTYSFLFNGAQFGYMKLGRSPGQEDPLSPYLYLFYAEAFSKLICRMQDAGKLQGIAVFRQAPRITHLLFADDTLIFCQATRRLVFVSKMC</sequence>
<evidence type="ECO:0000259" key="1">
    <source>
        <dbReference type="Pfam" id="PF00078"/>
    </source>
</evidence>
<proteinExistence type="predicted"/>
<comment type="caution">
    <text evidence="2">The sequence shown here is derived from an EMBL/GenBank/DDBJ whole genome shotgun (WGS) entry which is preliminary data.</text>
</comment>
<reference evidence="2" key="2">
    <citation type="journal article" date="2024" name="Plant">
        <title>Genomic evolution and insights into agronomic trait innovations of Sesamum species.</title>
        <authorList>
            <person name="Miao H."/>
            <person name="Wang L."/>
            <person name="Qu L."/>
            <person name="Liu H."/>
            <person name="Sun Y."/>
            <person name="Le M."/>
            <person name="Wang Q."/>
            <person name="Wei S."/>
            <person name="Zheng Y."/>
            <person name="Lin W."/>
            <person name="Duan Y."/>
            <person name="Cao H."/>
            <person name="Xiong S."/>
            <person name="Wang X."/>
            <person name="Wei L."/>
            <person name="Li C."/>
            <person name="Ma Q."/>
            <person name="Ju M."/>
            <person name="Zhao R."/>
            <person name="Li G."/>
            <person name="Mu C."/>
            <person name="Tian Q."/>
            <person name="Mei H."/>
            <person name="Zhang T."/>
            <person name="Gao T."/>
            <person name="Zhang H."/>
        </authorList>
    </citation>
    <scope>NUCLEOTIDE SEQUENCE</scope>
    <source>
        <strain evidence="2">KEN1</strain>
    </source>
</reference>
<feature type="domain" description="Reverse transcriptase" evidence="1">
    <location>
        <begin position="47"/>
        <end position="223"/>
    </location>
</feature>
<name>A0AAW2XY36_9LAMI</name>
<protein>
    <submittedName>
        <fullName evidence="2">Mitochondrial protein</fullName>
    </submittedName>
</protein>
<accession>A0AAW2XY36</accession>
<dbReference type="InterPro" id="IPR000477">
    <property type="entry name" value="RT_dom"/>
</dbReference>
<dbReference type="AlphaFoldDB" id="A0AAW2XY36"/>
<dbReference type="PANTHER" id="PTHR46890">
    <property type="entry name" value="NON-LTR RETROLELEMENT REVERSE TRANSCRIPTASE-LIKE PROTEIN-RELATED"/>
    <property type="match status" value="1"/>
</dbReference>
<reference evidence="2" key="1">
    <citation type="submission" date="2020-06" db="EMBL/GenBank/DDBJ databases">
        <authorList>
            <person name="Li T."/>
            <person name="Hu X."/>
            <person name="Zhang T."/>
            <person name="Song X."/>
            <person name="Zhang H."/>
            <person name="Dai N."/>
            <person name="Sheng W."/>
            <person name="Hou X."/>
            <person name="Wei L."/>
        </authorList>
    </citation>
    <scope>NUCLEOTIDE SEQUENCE</scope>
    <source>
        <strain evidence="2">KEN1</strain>
        <tissue evidence="2">Leaf</tissue>
    </source>
</reference>
<organism evidence="2">
    <name type="scientific">Sesamum latifolium</name>
    <dbReference type="NCBI Taxonomy" id="2727402"/>
    <lineage>
        <taxon>Eukaryota</taxon>
        <taxon>Viridiplantae</taxon>
        <taxon>Streptophyta</taxon>
        <taxon>Embryophyta</taxon>
        <taxon>Tracheophyta</taxon>
        <taxon>Spermatophyta</taxon>
        <taxon>Magnoliopsida</taxon>
        <taxon>eudicotyledons</taxon>
        <taxon>Gunneridae</taxon>
        <taxon>Pentapetalae</taxon>
        <taxon>asterids</taxon>
        <taxon>lamiids</taxon>
        <taxon>Lamiales</taxon>
        <taxon>Pedaliaceae</taxon>
        <taxon>Sesamum</taxon>
    </lineage>
</organism>
<dbReference type="EMBL" id="JACGWN010000002">
    <property type="protein sequence ID" value="KAL0458069.1"/>
    <property type="molecule type" value="Genomic_DNA"/>
</dbReference>
<dbReference type="PANTHER" id="PTHR46890:SF48">
    <property type="entry name" value="RNA-DIRECTED DNA POLYMERASE"/>
    <property type="match status" value="1"/>
</dbReference>
<dbReference type="InterPro" id="IPR052343">
    <property type="entry name" value="Retrotransposon-Effector_Assoc"/>
</dbReference>
<gene>
    <name evidence="2" type="ORF">Slati_0434100</name>
</gene>
<dbReference type="Pfam" id="PF00078">
    <property type="entry name" value="RVT_1"/>
    <property type="match status" value="1"/>
</dbReference>